<evidence type="ECO:0000313" key="1">
    <source>
        <dbReference type="EMBL" id="GAH08933.1"/>
    </source>
</evidence>
<organism evidence="1">
    <name type="scientific">marine sediment metagenome</name>
    <dbReference type="NCBI Taxonomy" id="412755"/>
    <lineage>
        <taxon>unclassified sequences</taxon>
        <taxon>metagenomes</taxon>
        <taxon>ecological metagenomes</taxon>
    </lineage>
</organism>
<comment type="caution">
    <text evidence="1">The sequence shown here is derived from an EMBL/GenBank/DDBJ whole genome shotgun (WGS) entry which is preliminary data.</text>
</comment>
<dbReference type="AlphaFoldDB" id="X1EJV8"/>
<sequence>MLRYFSCKVNLLLLNKASIVLIASNLMKSFLSDYVKSERMKIGNITPVVEKQRDIIKKKKNQLLFIIPSYNASHKGLDFILRLAKEIPKHYK</sequence>
<accession>X1EJV8</accession>
<name>X1EJV8_9ZZZZ</name>
<reference evidence="1" key="1">
    <citation type="journal article" date="2014" name="Front. Microbiol.">
        <title>High frequency of phylogenetically diverse reductive dehalogenase-homologous genes in deep subseafloor sedimentary metagenomes.</title>
        <authorList>
            <person name="Kawai M."/>
            <person name="Futagami T."/>
            <person name="Toyoda A."/>
            <person name="Takaki Y."/>
            <person name="Nishi S."/>
            <person name="Hori S."/>
            <person name="Arai W."/>
            <person name="Tsubouchi T."/>
            <person name="Morono Y."/>
            <person name="Uchiyama I."/>
            <person name="Ito T."/>
            <person name="Fujiyama A."/>
            <person name="Inagaki F."/>
            <person name="Takami H."/>
        </authorList>
    </citation>
    <scope>NUCLEOTIDE SEQUENCE</scope>
    <source>
        <strain evidence="1">Expedition CK06-06</strain>
    </source>
</reference>
<gene>
    <name evidence="1" type="ORF">S01H4_53866</name>
</gene>
<feature type="non-terminal residue" evidence="1">
    <location>
        <position position="92"/>
    </location>
</feature>
<proteinExistence type="predicted"/>
<dbReference type="EMBL" id="BART01030940">
    <property type="protein sequence ID" value="GAH08933.1"/>
    <property type="molecule type" value="Genomic_DNA"/>
</dbReference>
<protein>
    <submittedName>
        <fullName evidence="1">Uncharacterized protein</fullName>
    </submittedName>
</protein>